<dbReference type="RefSeq" id="WP_155455021.1">
    <property type="nucleotide sequence ID" value="NZ_WNKX01000011.1"/>
</dbReference>
<dbReference type="PANTHER" id="PTHR23504">
    <property type="entry name" value="MAJOR FACILITATOR SUPERFAMILY DOMAIN-CONTAINING PROTEIN 10"/>
    <property type="match status" value="1"/>
</dbReference>
<feature type="transmembrane region" description="Helical" evidence="6">
    <location>
        <begin position="82"/>
        <end position="102"/>
    </location>
</feature>
<dbReference type="InterPro" id="IPR020846">
    <property type="entry name" value="MFS_dom"/>
</dbReference>
<dbReference type="InterPro" id="IPR005829">
    <property type="entry name" value="Sugar_transporter_CS"/>
</dbReference>
<evidence type="ECO:0000256" key="3">
    <source>
        <dbReference type="ARBA" id="ARBA00022692"/>
    </source>
</evidence>
<dbReference type="PROSITE" id="PS00216">
    <property type="entry name" value="SUGAR_TRANSPORT_1"/>
    <property type="match status" value="1"/>
</dbReference>
<evidence type="ECO:0000259" key="7">
    <source>
        <dbReference type="PROSITE" id="PS50850"/>
    </source>
</evidence>
<feature type="transmembrane region" description="Helical" evidence="6">
    <location>
        <begin position="373"/>
        <end position="391"/>
    </location>
</feature>
<dbReference type="GO" id="GO:0022857">
    <property type="term" value="F:transmembrane transporter activity"/>
    <property type="evidence" value="ECO:0007669"/>
    <property type="project" value="InterPro"/>
</dbReference>
<feature type="transmembrane region" description="Helical" evidence="6">
    <location>
        <begin position="255"/>
        <end position="276"/>
    </location>
</feature>
<sequence length="413" mass="43313">MNNVLLIAATCLLGLLSTTGASLPYPILPPLFAAEAHNSLNNFLGLPPKLLFGIALTVNPIGLVIGSALLGPLSDRYGRRPILLATALGAAAGHALTALALVMQSYPLFILARFGTGLLEGNGAVARALVAEKLEGPQRLRALSLVNGSLHLGWLVGPVLAGFTLGFGITVPFWVAVTALVLAAALVALTVPRAAKAPADGASWWQVARSHHAMNLLRFPELRTLFIVQLALTCGITGFYEYYPLWLVEQGGYDARGIATVNMAMCAIMTLAAIISGRPSRSEPLHRASWLAFGLAAAVAGVALGNLWVGMMAICLFGLPNAFYNATVQSWAADRFASHGQGSVMGLLSMTFCFANIVMAAVGSVLALADTRLILLLGAVLAAWAGWRLRAWRGELARASMHRTEAAAEGAGT</sequence>
<comment type="caution">
    <text evidence="8">The sequence shown here is derived from an EMBL/GenBank/DDBJ whole genome shotgun (WGS) entry which is preliminary data.</text>
</comment>
<dbReference type="InterPro" id="IPR011701">
    <property type="entry name" value="MFS"/>
</dbReference>
<gene>
    <name evidence="8" type="ORF">GM658_15865</name>
</gene>
<feature type="transmembrane region" description="Helical" evidence="6">
    <location>
        <begin position="142"/>
        <end position="165"/>
    </location>
</feature>
<evidence type="ECO:0000256" key="6">
    <source>
        <dbReference type="SAM" id="Phobius"/>
    </source>
</evidence>
<dbReference type="Proteomes" id="UP000472320">
    <property type="component" value="Unassembled WGS sequence"/>
</dbReference>
<evidence type="ECO:0000256" key="1">
    <source>
        <dbReference type="ARBA" id="ARBA00004141"/>
    </source>
</evidence>
<dbReference type="PROSITE" id="PS50850">
    <property type="entry name" value="MFS"/>
    <property type="match status" value="1"/>
</dbReference>
<evidence type="ECO:0000256" key="5">
    <source>
        <dbReference type="ARBA" id="ARBA00023136"/>
    </source>
</evidence>
<evidence type="ECO:0000256" key="2">
    <source>
        <dbReference type="ARBA" id="ARBA00022448"/>
    </source>
</evidence>
<evidence type="ECO:0000313" key="8">
    <source>
        <dbReference type="EMBL" id="MTW12082.1"/>
    </source>
</evidence>
<accession>A0A6L6QI54</accession>
<proteinExistence type="predicted"/>
<feature type="domain" description="Major facilitator superfamily (MFS) profile" evidence="7">
    <location>
        <begin position="6"/>
        <end position="394"/>
    </location>
</feature>
<feature type="transmembrane region" description="Helical" evidence="6">
    <location>
        <begin position="108"/>
        <end position="130"/>
    </location>
</feature>
<feature type="transmembrane region" description="Helical" evidence="6">
    <location>
        <begin position="50"/>
        <end position="70"/>
    </location>
</feature>
<dbReference type="InterPro" id="IPR036259">
    <property type="entry name" value="MFS_trans_sf"/>
</dbReference>
<evidence type="ECO:0000256" key="4">
    <source>
        <dbReference type="ARBA" id="ARBA00022989"/>
    </source>
</evidence>
<dbReference type="PANTHER" id="PTHR23504:SF15">
    <property type="entry name" value="MAJOR FACILITATOR SUPERFAMILY (MFS) PROFILE DOMAIN-CONTAINING PROTEIN"/>
    <property type="match status" value="1"/>
</dbReference>
<keyword evidence="4 6" id="KW-1133">Transmembrane helix</keyword>
<dbReference type="SUPFAM" id="SSF103473">
    <property type="entry name" value="MFS general substrate transporter"/>
    <property type="match status" value="1"/>
</dbReference>
<keyword evidence="5 6" id="KW-0472">Membrane</keyword>
<comment type="subcellular location">
    <subcellularLocation>
        <location evidence="1">Membrane</location>
        <topology evidence="1">Multi-pass membrane protein</topology>
    </subcellularLocation>
</comment>
<name>A0A6L6QI54_9BURK</name>
<protein>
    <submittedName>
        <fullName evidence="8">MFS transporter</fullName>
    </submittedName>
</protein>
<dbReference type="GO" id="GO:0016020">
    <property type="term" value="C:membrane"/>
    <property type="evidence" value="ECO:0007669"/>
    <property type="project" value="UniProtKB-SubCell"/>
</dbReference>
<dbReference type="AlphaFoldDB" id="A0A6L6QI54"/>
<dbReference type="Gene3D" id="1.20.1250.20">
    <property type="entry name" value="MFS general substrate transporter like domains"/>
    <property type="match status" value="1"/>
</dbReference>
<keyword evidence="3 6" id="KW-0812">Transmembrane</keyword>
<feature type="transmembrane region" description="Helical" evidence="6">
    <location>
        <begin position="171"/>
        <end position="191"/>
    </location>
</feature>
<evidence type="ECO:0000313" key="9">
    <source>
        <dbReference type="Proteomes" id="UP000472320"/>
    </source>
</evidence>
<keyword evidence="9" id="KW-1185">Reference proteome</keyword>
<dbReference type="Pfam" id="PF07690">
    <property type="entry name" value="MFS_1"/>
    <property type="match status" value="1"/>
</dbReference>
<dbReference type="EMBL" id="WNKX01000011">
    <property type="protein sequence ID" value="MTW12082.1"/>
    <property type="molecule type" value="Genomic_DNA"/>
</dbReference>
<feature type="transmembrane region" description="Helical" evidence="6">
    <location>
        <begin position="224"/>
        <end position="243"/>
    </location>
</feature>
<keyword evidence="2" id="KW-0813">Transport</keyword>
<feature type="transmembrane region" description="Helical" evidence="6">
    <location>
        <begin position="344"/>
        <end position="367"/>
    </location>
</feature>
<reference evidence="8 9" key="1">
    <citation type="submission" date="2019-11" db="EMBL/GenBank/DDBJ databases">
        <title>Type strains purchased from KCTC, JCM and DSMZ.</title>
        <authorList>
            <person name="Lu H."/>
        </authorList>
    </citation>
    <scope>NUCLEOTIDE SEQUENCE [LARGE SCALE GENOMIC DNA]</scope>
    <source>
        <strain evidence="8 9">JCM 31587</strain>
    </source>
</reference>
<feature type="transmembrane region" description="Helical" evidence="6">
    <location>
        <begin position="288"/>
        <end position="305"/>
    </location>
</feature>
<organism evidence="8 9">
    <name type="scientific">Massilia eburnea</name>
    <dbReference type="NCBI Taxonomy" id="1776165"/>
    <lineage>
        <taxon>Bacteria</taxon>
        <taxon>Pseudomonadati</taxon>
        <taxon>Pseudomonadota</taxon>
        <taxon>Betaproteobacteria</taxon>
        <taxon>Burkholderiales</taxon>
        <taxon>Oxalobacteraceae</taxon>
        <taxon>Telluria group</taxon>
        <taxon>Massilia</taxon>
    </lineage>
</organism>
<dbReference type="OrthoDB" id="9764259at2"/>